<dbReference type="InterPro" id="IPR050119">
    <property type="entry name" value="CCR1-9-like"/>
</dbReference>
<feature type="transmembrane region" description="Helical" evidence="10">
    <location>
        <begin position="134"/>
        <end position="153"/>
    </location>
</feature>
<keyword evidence="2" id="KW-1003">Cell membrane</keyword>
<feature type="transmembrane region" description="Helical" evidence="10">
    <location>
        <begin position="20"/>
        <end position="43"/>
    </location>
</feature>
<evidence type="ECO:0000256" key="6">
    <source>
        <dbReference type="ARBA" id="ARBA00023136"/>
    </source>
</evidence>
<dbReference type="Ensembl" id="ENSOMYT00000116495.1">
    <property type="protein sequence ID" value="ENSOMYP00000134386.1"/>
    <property type="gene ID" value="ENSOMYG00000075050.1"/>
</dbReference>
<keyword evidence="6 10" id="KW-0472">Membrane</keyword>
<evidence type="ECO:0000256" key="5">
    <source>
        <dbReference type="ARBA" id="ARBA00023040"/>
    </source>
</evidence>
<sequence>MDSSSNSSLDSTSPDSGRLISSTVLGLCCALGLPGNIAVLVVILRRTSRRPNFTLCLMLNLASSDILCLATVPVWIYTLQQGWTLGRAACKIATFLLYLSLNANVLTVTLLGVQRYLQVLYPQMWNRLGRKGEAVLLLALWGLACALTAPAVATRDVRDGELKCQRHTGSDAERVAVLVLETLLGFVIPFSVLVTSYCRLHRRRVNQTALFSSAKMTWLVTSVVVTFFTLWIPVHIVNMVDITCIVQQTSLPESSVALRCHRNTAARVARCFLFFNCCLDPFLYAFASRRIREQPKSS</sequence>
<dbReference type="GO" id="GO:0009897">
    <property type="term" value="C:external side of plasma membrane"/>
    <property type="evidence" value="ECO:0007669"/>
    <property type="project" value="TreeGrafter"/>
</dbReference>
<dbReference type="GO" id="GO:0019957">
    <property type="term" value="F:C-C chemokine binding"/>
    <property type="evidence" value="ECO:0007669"/>
    <property type="project" value="TreeGrafter"/>
</dbReference>
<evidence type="ECO:0000313" key="12">
    <source>
        <dbReference type="Ensembl" id="ENSOMYP00000134386.1"/>
    </source>
</evidence>
<organism evidence="12 13">
    <name type="scientific">Oncorhynchus mykiss</name>
    <name type="common">Rainbow trout</name>
    <name type="synonym">Salmo gairdneri</name>
    <dbReference type="NCBI Taxonomy" id="8022"/>
    <lineage>
        <taxon>Eukaryota</taxon>
        <taxon>Metazoa</taxon>
        <taxon>Chordata</taxon>
        <taxon>Craniata</taxon>
        <taxon>Vertebrata</taxon>
        <taxon>Euteleostomi</taxon>
        <taxon>Actinopterygii</taxon>
        <taxon>Neopterygii</taxon>
        <taxon>Teleostei</taxon>
        <taxon>Protacanthopterygii</taxon>
        <taxon>Salmoniformes</taxon>
        <taxon>Salmonidae</taxon>
        <taxon>Salmoninae</taxon>
        <taxon>Oncorhynchus</taxon>
    </lineage>
</organism>
<evidence type="ECO:0000259" key="11">
    <source>
        <dbReference type="PROSITE" id="PS50262"/>
    </source>
</evidence>
<keyword evidence="9" id="KW-0807">Transducer</keyword>
<reference evidence="12" key="2">
    <citation type="submission" date="2025-08" db="UniProtKB">
        <authorList>
            <consortium name="Ensembl"/>
        </authorList>
    </citation>
    <scope>IDENTIFICATION</scope>
</reference>
<dbReference type="FunFam" id="1.20.1070.10:FF:000109">
    <property type="entry name" value="Leukotriene B4 receptor"/>
    <property type="match status" value="1"/>
</dbReference>
<feature type="transmembrane region" description="Helical" evidence="10">
    <location>
        <begin position="175"/>
        <end position="195"/>
    </location>
</feature>
<feature type="transmembrane region" description="Helical" evidence="10">
    <location>
        <begin position="92"/>
        <end position="113"/>
    </location>
</feature>
<feature type="transmembrane region" description="Helical" evidence="10">
    <location>
        <begin position="216"/>
        <end position="234"/>
    </location>
</feature>
<keyword evidence="7" id="KW-0675">Receptor</keyword>
<evidence type="ECO:0000256" key="8">
    <source>
        <dbReference type="ARBA" id="ARBA00023180"/>
    </source>
</evidence>
<reference evidence="12" key="1">
    <citation type="submission" date="2020-07" db="EMBL/GenBank/DDBJ databases">
        <title>A long reads based de novo assembly of the rainbow trout Arlee double haploid line genome.</title>
        <authorList>
            <person name="Gao G."/>
            <person name="Palti Y."/>
        </authorList>
    </citation>
    <scope>NUCLEOTIDE SEQUENCE [LARGE SCALE GENOMIC DNA]</scope>
</reference>
<dbReference type="GeneTree" id="ENSGT00950000182966"/>
<dbReference type="GO" id="GO:0004974">
    <property type="term" value="F:leukotriene receptor activity"/>
    <property type="evidence" value="ECO:0007669"/>
    <property type="project" value="UniProtKB-ARBA"/>
</dbReference>
<keyword evidence="3 10" id="KW-0812">Transmembrane</keyword>
<dbReference type="PRINTS" id="PR00237">
    <property type="entry name" value="GPCRRHODOPSN"/>
</dbReference>
<keyword evidence="13" id="KW-1185">Reference proteome</keyword>
<reference evidence="12" key="3">
    <citation type="submission" date="2025-09" db="UniProtKB">
        <authorList>
            <consortium name="Ensembl"/>
        </authorList>
    </citation>
    <scope>IDENTIFICATION</scope>
</reference>
<name>A0A8K9XKI8_ONCMY</name>
<evidence type="ECO:0000256" key="1">
    <source>
        <dbReference type="ARBA" id="ARBA00004651"/>
    </source>
</evidence>
<keyword evidence="4 10" id="KW-1133">Transmembrane helix</keyword>
<evidence type="ECO:0000256" key="7">
    <source>
        <dbReference type="ARBA" id="ARBA00023170"/>
    </source>
</evidence>
<evidence type="ECO:0000256" key="9">
    <source>
        <dbReference type="ARBA" id="ARBA00023224"/>
    </source>
</evidence>
<dbReference type="InterPro" id="IPR000276">
    <property type="entry name" value="GPCR_Rhodpsn"/>
</dbReference>
<dbReference type="GO" id="GO:0006955">
    <property type="term" value="P:immune response"/>
    <property type="evidence" value="ECO:0007669"/>
    <property type="project" value="TreeGrafter"/>
</dbReference>
<evidence type="ECO:0000256" key="3">
    <source>
        <dbReference type="ARBA" id="ARBA00022692"/>
    </source>
</evidence>
<proteinExistence type="predicted"/>
<dbReference type="GO" id="GO:0019722">
    <property type="term" value="P:calcium-mediated signaling"/>
    <property type="evidence" value="ECO:0007669"/>
    <property type="project" value="TreeGrafter"/>
</dbReference>
<dbReference type="GO" id="GO:0016493">
    <property type="term" value="F:C-C chemokine receptor activity"/>
    <property type="evidence" value="ECO:0007669"/>
    <property type="project" value="TreeGrafter"/>
</dbReference>
<feature type="transmembrane region" description="Helical" evidence="10">
    <location>
        <begin position="55"/>
        <end position="77"/>
    </location>
</feature>
<dbReference type="AlphaFoldDB" id="A0A8K9XKI8"/>
<comment type="subcellular location">
    <subcellularLocation>
        <location evidence="1">Cell membrane</location>
        <topology evidence="1">Multi-pass membrane protein</topology>
    </subcellularLocation>
</comment>
<keyword evidence="5" id="KW-0297">G-protein coupled receptor</keyword>
<evidence type="ECO:0000256" key="10">
    <source>
        <dbReference type="SAM" id="Phobius"/>
    </source>
</evidence>
<dbReference type="GO" id="GO:0007204">
    <property type="term" value="P:positive regulation of cytosolic calcium ion concentration"/>
    <property type="evidence" value="ECO:0007669"/>
    <property type="project" value="TreeGrafter"/>
</dbReference>
<dbReference type="PANTHER" id="PTHR10489:SF946">
    <property type="entry name" value="LEUKOTRIENE B4 RECEPTOR 1-LIKE"/>
    <property type="match status" value="1"/>
</dbReference>
<keyword evidence="8" id="KW-0325">Glycoprotein</keyword>
<evidence type="ECO:0000313" key="13">
    <source>
        <dbReference type="Proteomes" id="UP000694395"/>
    </source>
</evidence>
<dbReference type="GO" id="GO:0060326">
    <property type="term" value="P:cell chemotaxis"/>
    <property type="evidence" value="ECO:0007669"/>
    <property type="project" value="TreeGrafter"/>
</dbReference>
<dbReference type="PROSITE" id="PS50262">
    <property type="entry name" value="G_PROTEIN_RECEP_F1_2"/>
    <property type="match status" value="1"/>
</dbReference>
<accession>A0A8K9XKI8</accession>
<dbReference type="PANTHER" id="PTHR10489">
    <property type="entry name" value="CELL ADHESION MOLECULE"/>
    <property type="match status" value="1"/>
</dbReference>
<dbReference type="Gene3D" id="1.20.1070.10">
    <property type="entry name" value="Rhodopsin 7-helix transmembrane proteins"/>
    <property type="match status" value="1"/>
</dbReference>
<dbReference type="InterPro" id="IPR017452">
    <property type="entry name" value="GPCR_Rhodpsn_7TM"/>
</dbReference>
<feature type="domain" description="G-protein coupled receptors family 1 profile" evidence="11">
    <location>
        <begin position="35"/>
        <end position="284"/>
    </location>
</feature>
<dbReference type="Proteomes" id="UP000694395">
    <property type="component" value="Chromosome 32"/>
</dbReference>
<dbReference type="SUPFAM" id="SSF81321">
    <property type="entry name" value="Family A G protein-coupled receptor-like"/>
    <property type="match status" value="1"/>
</dbReference>
<dbReference type="Pfam" id="PF00001">
    <property type="entry name" value="7tm_1"/>
    <property type="match status" value="1"/>
</dbReference>
<protein>
    <recommendedName>
        <fullName evidence="11">G-protein coupled receptors family 1 profile domain-containing protein</fullName>
    </recommendedName>
</protein>
<evidence type="ECO:0000256" key="4">
    <source>
        <dbReference type="ARBA" id="ARBA00022989"/>
    </source>
</evidence>
<evidence type="ECO:0000256" key="2">
    <source>
        <dbReference type="ARBA" id="ARBA00022475"/>
    </source>
</evidence>